<dbReference type="PANTHER" id="PTHR30204">
    <property type="entry name" value="REDOX-CYCLING DRUG-SENSING TRANSCRIPTIONAL ACTIVATOR SOXR"/>
    <property type="match status" value="1"/>
</dbReference>
<dbReference type="SMART" id="SM00422">
    <property type="entry name" value="HTH_MERR"/>
    <property type="match status" value="1"/>
</dbReference>
<dbReference type="SUPFAM" id="SSF46955">
    <property type="entry name" value="Putative DNA-binding domain"/>
    <property type="match status" value="1"/>
</dbReference>
<keyword evidence="2" id="KW-0805">Transcription regulation</keyword>
<sequence length="132" mass="15425">MKIGEFVQQCRTTKDAVRYYEELGLILPQRGQSFKEYGEDELSDFQAIKEMQQLGMSLKIIQSIFSIKRTKKCGSSVLIKTILEQLKKERLKLSTEEQSIRRKKKDIDLLIEALQNTQLIEEERAANDRENL</sequence>
<evidence type="ECO:0000259" key="5">
    <source>
        <dbReference type="PROSITE" id="PS50937"/>
    </source>
</evidence>
<dbReference type="PANTHER" id="PTHR30204:SF69">
    <property type="entry name" value="MERR-FAMILY TRANSCRIPTIONAL REGULATOR"/>
    <property type="match status" value="1"/>
</dbReference>
<keyword evidence="7" id="KW-1185">Reference proteome</keyword>
<reference evidence="6 7" key="1">
    <citation type="journal article" date="2015" name="Int. J. Syst. Evol. Microbiol.">
        <title>Sporolactobacillus shoreae sp. nov. and Sporolactobacillus spathodeae sp. nov., two spore-forming lactic acid bacteria isolated from tree barks in Thailand.</title>
        <authorList>
            <person name="Thamacharoensuk T."/>
            <person name="Kitahara M."/>
            <person name="Ohkuma M."/>
            <person name="Thongchul N."/>
            <person name="Tanasupawat S."/>
        </authorList>
    </citation>
    <scope>NUCLEOTIDE SEQUENCE [LARGE SCALE GENOMIC DNA]</scope>
    <source>
        <strain evidence="6 7">BK92</strain>
    </source>
</reference>
<dbReference type="Pfam" id="PF13411">
    <property type="entry name" value="MerR_1"/>
    <property type="match status" value="1"/>
</dbReference>
<dbReference type="AlphaFoldDB" id="A0A4Z0GKP7"/>
<name>A0A4Z0GKP7_9BACL</name>
<evidence type="ECO:0000256" key="2">
    <source>
        <dbReference type="ARBA" id="ARBA00023015"/>
    </source>
</evidence>
<dbReference type="InterPro" id="IPR000551">
    <property type="entry name" value="MerR-type_HTH_dom"/>
</dbReference>
<keyword evidence="4" id="KW-0804">Transcription</keyword>
<dbReference type="GO" id="GO:0003677">
    <property type="term" value="F:DNA binding"/>
    <property type="evidence" value="ECO:0007669"/>
    <property type="project" value="UniProtKB-KW"/>
</dbReference>
<evidence type="ECO:0000256" key="3">
    <source>
        <dbReference type="ARBA" id="ARBA00023125"/>
    </source>
</evidence>
<dbReference type="EMBL" id="SRJD01000029">
    <property type="protein sequence ID" value="TGA96171.1"/>
    <property type="molecule type" value="Genomic_DNA"/>
</dbReference>
<proteinExistence type="predicted"/>
<keyword evidence="1" id="KW-0678">Repressor</keyword>
<keyword evidence="3" id="KW-0238">DNA-binding</keyword>
<dbReference type="Gene3D" id="1.10.1660.10">
    <property type="match status" value="1"/>
</dbReference>
<dbReference type="Proteomes" id="UP000298347">
    <property type="component" value="Unassembled WGS sequence"/>
</dbReference>
<dbReference type="OrthoDB" id="9806513at2"/>
<dbReference type="InterPro" id="IPR047057">
    <property type="entry name" value="MerR_fam"/>
</dbReference>
<dbReference type="GO" id="GO:0003700">
    <property type="term" value="F:DNA-binding transcription factor activity"/>
    <property type="evidence" value="ECO:0007669"/>
    <property type="project" value="InterPro"/>
</dbReference>
<dbReference type="CDD" id="cd00592">
    <property type="entry name" value="HTH_MerR-like"/>
    <property type="match status" value="1"/>
</dbReference>
<evidence type="ECO:0000256" key="4">
    <source>
        <dbReference type="ARBA" id="ARBA00023163"/>
    </source>
</evidence>
<comment type="caution">
    <text evidence="6">The sequence shown here is derived from an EMBL/GenBank/DDBJ whole genome shotgun (WGS) entry which is preliminary data.</text>
</comment>
<dbReference type="RefSeq" id="WP_135349874.1">
    <property type="nucleotide sequence ID" value="NZ_SRJD01000029.1"/>
</dbReference>
<gene>
    <name evidence="6" type="ORF">E4665_16360</name>
</gene>
<dbReference type="PROSITE" id="PS50937">
    <property type="entry name" value="HTH_MERR_2"/>
    <property type="match status" value="1"/>
</dbReference>
<organism evidence="6 7">
    <name type="scientific">Sporolactobacillus shoreae</name>
    <dbReference type="NCBI Taxonomy" id="1465501"/>
    <lineage>
        <taxon>Bacteria</taxon>
        <taxon>Bacillati</taxon>
        <taxon>Bacillota</taxon>
        <taxon>Bacilli</taxon>
        <taxon>Bacillales</taxon>
        <taxon>Sporolactobacillaceae</taxon>
        <taxon>Sporolactobacillus</taxon>
    </lineage>
</organism>
<dbReference type="InterPro" id="IPR009061">
    <property type="entry name" value="DNA-bd_dom_put_sf"/>
</dbReference>
<protein>
    <submittedName>
        <fullName evidence="6">MerR family transcriptional regulator</fullName>
    </submittedName>
</protein>
<evidence type="ECO:0000313" key="6">
    <source>
        <dbReference type="EMBL" id="TGA96171.1"/>
    </source>
</evidence>
<evidence type="ECO:0000256" key="1">
    <source>
        <dbReference type="ARBA" id="ARBA00022491"/>
    </source>
</evidence>
<accession>A0A4Z0GKP7</accession>
<feature type="domain" description="HTH merR-type" evidence="5">
    <location>
        <begin position="1"/>
        <end position="67"/>
    </location>
</feature>
<evidence type="ECO:0000313" key="7">
    <source>
        <dbReference type="Proteomes" id="UP000298347"/>
    </source>
</evidence>